<dbReference type="PANTHER" id="PTHR31632:SF2">
    <property type="entry name" value="PLASMA MEMBRANE IRON PERMEASE"/>
    <property type="match status" value="1"/>
</dbReference>
<dbReference type="EMBL" id="CAFBQN010000067">
    <property type="protein sequence ID" value="CAB5059604.1"/>
    <property type="molecule type" value="Genomic_DNA"/>
</dbReference>
<feature type="transmembrane region" description="Helical" evidence="6">
    <location>
        <begin position="37"/>
        <end position="58"/>
    </location>
</feature>
<sequence>MLSSFIIALREGLEAALIVGILIAYVQKSKRDSLLRYVWLGVGAAVALSLGLGAILSFSSRSLSERGTALFAGVSSLAAVILVTWMVFWMKATSRNLRSQIATKVDGAFLTGPVALAGVAFLAVIREGLETSIFVYTNFKSVADPLGSALGLIAGFAVAITLGYLIFKSAITINLSKFFTYTGIALIIVAAGVLSYGVHEFQELGYLPGADFYAFDLTNVLGTDSLAGAVLSGAIGFDSTTSWLQLGIYVLYLLSVLGLYLGKGSTKATARA</sequence>
<feature type="transmembrane region" description="Helical" evidence="6">
    <location>
        <begin position="108"/>
        <end position="126"/>
    </location>
</feature>
<evidence type="ECO:0000313" key="7">
    <source>
        <dbReference type="EMBL" id="CAB4756282.1"/>
    </source>
</evidence>
<evidence type="ECO:0000256" key="5">
    <source>
        <dbReference type="ARBA" id="ARBA00023136"/>
    </source>
</evidence>
<dbReference type="GO" id="GO:0015093">
    <property type="term" value="F:ferrous iron transmembrane transporter activity"/>
    <property type="evidence" value="ECO:0007669"/>
    <property type="project" value="TreeGrafter"/>
</dbReference>
<protein>
    <submittedName>
        <fullName evidence="9">Unannotated protein</fullName>
    </submittedName>
</protein>
<dbReference type="PANTHER" id="PTHR31632">
    <property type="entry name" value="IRON TRANSPORTER FTH1"/>
    <property type="match status" value="1"/>
</dbReference>
<dbReference type="InterPro" id="IPR004923">
    <property type="entry name" value="FTR1/Fip1/EfeU"/>
</dbReference>
<dbReference type="AlphaFoldDB" id="A0A6J7TZQ9"/>
<proteinExistence type="inferred from homology"/>
<dbReference type="GO" id="GO:0033573">
    <property type="term" value="C:high-affinity iron permease complex"/>
    <property type="evidence" value="ECO:0007669"/>
    <property type="project" value="InterPro"/>
</dbReference>
<evidence type="ECO:0000256" key="6">
    <source>
        <dbReference type="SAM" id="Phobius"/>
    </source>
</evidence>
<keyword evidence="3 6" id="KW-0812">Transmembrane</keyword>
<comment type="subcellular location">
    <subcellularLocation>
        <location evidence="1">Membrane</location>
        <topology evidence="1">Multi-pass membrane protein</topology>
    </subcellularLocation>
</comment>
<dbReference type="EMBL" id="CAEZZF010000079">
    <property type="protein sequence ID" value="CAB4756282.1"/>
    <property type="molecule type" value="Genomic_DNA"/>
</dbReference>
<gene>
    <name evidence="7" type="ORF">UFOPK2837_00889</name>
    <name evidence="8" type="ORF">UFOPK4065_00305</name>
    <name evidence="9" type="ORF">UFOPK4319_00861</name>
</gene>
<name>A0A6J7TZQ9_9ZZZZ</name>
<feature type="transmembrane region" description="Helical" evidence="6">
    <location>
        <begin position="243"/>
        <end position="262"/>
    </location>
</feature>
<dbReference type="EMBL" id="CAFBPE010000012">
    <property type="protein sequence ID" value="CAB5001423.1"/>
    <property type="molecule type" value="Genomic_DNA"/>
</dbReference>
<accession>A0A6J7TZQ9</accession>
<feature type="transmembrane region" description="Helical" evidence="6">
    <location>
        <begin position="146"/>
        <end position="166"/>
    </location>
</feature>
<evidence type="ECO:0000256" key="1">
    <source>
        <dbReference type="ARBA" id="ARBA00004141"/>
    </source>
</evidence>
<evidence type="ECO:0000256" key="2">
    <source>
        <dbReference type="ARBA" id="ARBA00008333"/>
    </source>
</evidence>
<organism evidence="9">
    <name type="scientific">freshwater metagenome</name>
    <dbReference type="NCBI Taxonomy" id="449393"/>
    <lineage>
        <taxon>unclassified sequences</taxon>
        <taxon>metagenomes</taxon>
        <taxon>ecological metagenomes</taxon>
    </lineage>
</organism>
<dbReference type="NCBIfam" id="NF041756">
    <property type="entry name" value="EfeU"/>
    <property type="match status" value="1"/>
</dbReference>
<evidence type="ECO:0000313" key="9">
    <source>
        <dbReference type="EMBL" id="CAB5059604.1"/>
    </source>
</evidence>
<evidence type="ECO:0000313" key="8">
    <source>
        <dbReference type="EMBL" id="CAB5001423.1"/>
    </source>
</evidence>
<comment type="similarity">
    <text evidence="2">Belongs to the oxidase-dependent Fe transporter (OFeT) (TC 9.A.10.1) family.</text>
</comment>
<keyword evidence="5 6" id="KW-0472">Membrane</keyword>
<reference evidence="9" key="1">
    <citation type="submission" date="2020-05" db="EMBL/GenBank/DDBJ databases">
        <authorList>
            <person name="Chiriac C."/>
            <person name="Salcher M."/>
            <person name="Ghai R."/>
            <person name="Kavagutti S V."/>
        </authorList>
    </citation>
    <scope>NUCLEOTIDE SEQUENCE</scope>
</reference>
<feature type="transmembrane region" description="Helical" evidence="6">
    <location>
        <begin position="6"/>
        <end position="25"/>
    </location>
</feature>
<evidence type="ECO:0000256" key="3">
    <source>
        <dbReference type="ARBA" id="ARBA00022692"/>
    </source>
</evidence>
<evidence type="ECO:0000256" key="4">
    <source>
        <dbReference type="ARBA" id="ARBA00022989"/>
    </source>
</evidence>
<dbReference type="Pfam" id="PF03239">
    <property type="entry name" value="FTR1"/>
    <property type="match status" value="1"/>
</dbReference>
<keyword evidence="4 6" id="KW-1133">Transmembrane helix</keyword>
<feature type="transmembrane region" description="Helical" evidence="6">
    <location>
        <begin position="70"/>
        <end position="88"/>
    </location>
</feature>
<feature type="transmembrane region" description="Helical" evidence="6">
    <location>
        <begin position="178"/>
        <end position="198"/>
    </location>
</feature>